<keyword evidence="6" id="KW-1185">Reference proteome</keyword>
<evidence type="ECO:0000256" key="2">
    <source>
        <dbReference type="ARBA" id="ARBA00022679"/>
    </source>
</evidence>
<dbReference type="AlphaFoldDB" id="A0A4U1BKD1"/>
<dbReference type="CDD" id="cd03801">
    <property type="entry name" value="GT4_PimA-like"/>
    <property type="match status" value="1"/>
</dbReference>
<reference evidence="5 6" key="1">
    <citation type="submission" date="2019-04" db="EMBL/GenBank/DDBJ databases">
        <authorList>
            <person name="Hwang J.C."/>
        </authorList>
    </citation>
    <scope>NUCLEOTIDE SEQUENCE [LARGE SCALE GENOMIC DNA]</scope>
    <source>
        <strain evidence="5 6">IMCC35002</strain>
    </source>
</reference>
<keyword evidence="1" id="KW-0328">Glycosyltransferase</keyword>
<evidence type="ECO:0000313" key="6">
    <source>
        <dbReference type="Proteomes" id="UP000305675"/>
    </source>
</evidence>
<dbReference type="InterPro" id="IPR004629">
    <property type="entry name" value="WecG_TagA_CpsF"/>
</dbReference>
<dbReference type="InterPro" id="IPR001296">
    <property type="entry name" value="Glyco_trans_1"/>
</dbReference>
<evidence type="ECO:0000313" key="5">
    <source>
        <dbReference type="EMBL" id="TKB51969.1"/>
    </source>
</evidence>
<evidence type="ECO:0000259" key="3">
    <source>
        <dbReference type="Pfam" id="PF00534"/>
    </source>
</evidence>
<dbReference type="CDD" id="cd06533">
    <property type="entry name" value="Glyco_transf_WecG_TagA"/>
    <property type="match status" value="1"/>
</dbReference>
<dbReference type="NCBIfam" id="TIGR00696">
    <property type="entry name" value="wecG_tagA_cpsF"/>
    <property type="match status" value="1"/>
</dbReference>
<feature type="domain" description="Glycosyltransferase subfamily 4-like N-terminal" evidence="4">
    <location>
        <begin position="14"/>
        <end position="177"/>
    </location>
</feature>
<dbReference type="Pfam" id="PF00534">
    <property type="entry name" value="Glycos_transf_1"/>
    <property type="match status" value="1"/>
</dbReference>
<dbReference type="InterPro" id="IPR028098">
    <property type="entry name" value="Glyco_trans_4-like_N"/>
</dbReference>
<gene>
    <name evidence="5" type="ORF">FCL42_16250</name>
</gene>
<dbReference type="PANTHER" id="PTHR34136:SF1">
    <property type="entry name" value="UDP-N-ACETYL-D-MANNOSAMINURONIC ACID TRANSFERASE"/>
    <property type="match status" value="1"/>
</dbReference>
<sequence length="609" mass="68970">MKLVHVIRQFAPAIGGLENFVKSLALEQIKQGFEVKVVTLNRQFHQSGSLLADTETIDGISVVRIPYRGSYKYPIAPSVLSQVADADLIHVHGVDFFCDFLALTRIWHRKPMVLSTHGGFFHTPYASRFKTLFFHGITRFSVQAYQRLFACSDNDYRHFYKLGHSQLHLVENGVDTTKFADAGAVDCQPHMVFIGRFSQNKGILKLLAAFNQLKKQHPQWQLSLIGKDWDNQLQLIQQFISGHQLNDSVHLLIEASDQEISDHLSKVSYLASASEYEGFGLTVIEGMAAGLLPLVSDIPSFKAIVSQAKLGQVVDYQSPHQAAEQIASYHQHRLEDYPEVRQAAIAASSQYAWPQVAERFTSLYPKVGNQPRQIQGVKMDRRNGDELVAELDRHIDANSQLQLAFANAHTINLSRDDNELKQILNDSLVVNDGLGVNIASRWKYGSGFVENLNGTDFVPRYLQQSQRHLRVFLLGATEANVARCFETWQQQYPRHSWVGYHHGFEPASQQVALCQRIKDSGANLVIVAMGNPLQERWLAEHLSDTGANIGIGVGALFDFTANAVPRAPSWIRRLRCEWIFRLVQEPKRMWRRYILGNITFLYFAFRDKA</sequence>
<evidence type="ECO:0000259" key="4">
    <source>
        <dbReference type="Pfam" id="PF13439"/>
    </source>
</evidence>
<organism evidence="5 6">
    <name type="scientific">Ferrimonas aestuarii</name>
    <dbReference type="NCBI Taxonomy" id="2569539"/>
    <lineage>
        <taxon>Bacteria</taxon>
        <taxon>Pseudomonadati</taxon>
        <taxon>Pseudomonadota</taxon>
        <taxon>Gammaproteobacteria</taxon>
        <taxon>Alteromonadales</taxon>
        <taxon>Ferrimonadaceae</taxon>
        <taxon>Ferrimonas</taxon>
    </lineage>
</organism>
<dbReference type="OrthoDB" id="9808602at2"/>
<accession>A0A4U1BKD1</accession>
<dbReference type="Gene3D" id="3.40.50.2000">
    <property type="entry name" value="Glycogen Phosphorylase B"/>
    <property type="match status" value="2"/>
</dbReference>
<dbReference type="EMBL" id="SWCJ01000015">
    <property type="protein sequence ID" value="TKB51969.1"/>
    <property type="molecule type" value="Genomic_DNA"/>
</dbReference>
<dbReference type="GO" id="GO:0016758">
    <property type="term" value="F:hexosyltransferase activity"/>
    <property type="evidence" value="ECO:0007669"/>
    <property type="project" value="TreeGrafter"/>
</dbReference>
<name>A0A4U1BKD1_9GAMM</name>
<evidence type="ECO:0000256" key="1">
    <source>
        <dbReference type="ARBA" id="ARBA00022676"/>
    </source>
</evidence>
<keyword evidence="2 5" id="KW-0808">Transferase</keyword>
<dbReference type="PANTHER" id="PTHR34136">
    <property type="match status" value="1"/>
</dbReference>
<proteinExistence type="predicted"/>
<dbReference type="Pfam" id="PF13439">
    <property type="entry name" value="Glyco_transf_4"/>
    <property type="match status" value="1"/>
</dbReference>
<dbReference type="Pfam" id="PF03808">
    <property type="entry name" value="Glyco_tran_WecG"/>
    <property type="match status" value="1"/>
</dbReference>
<dbReference type="Proteomes" id="UP000305675">
    <property type="component" value="Unassembled WGS sequence"/>
</dbReference>
<protein>
    <submittedName>
        <fullName evidence="5">WecB/TagA/CpsF family glycosyltransferase</fullName>
    </submittedName>
</protein>
<dbReference type="RefSeq" id="WP_136864483.1">
    <property type="nucleotide sequence ID" value="NZ_SWCJ01000015.1"/>
</dbReference>
<dbReference type="SUPFAM" id="SSF53756">
    <property type="entry name" value="UDP-Glycosyltransferase/glycogen phosphorylase"/>
    <property type="match status" value="1"/>
</dbReference>
<feature type="domain" description="Glycosyl transferase family 1" evidence="3">
    <location>
        <begin position="179"/>
        <end position="333"/>
    </location>
</feature>
<comment type="caution">
    <text evidence="5">The sequence shown here is derived from an EMBL/GenBank/DDBJ whole genome shotgun (WGS) entry which is preliminary data.</text>
</comment>